<gene>
    <name evidence="1" type="ORF">AVDCRST_MAG80-2031</name>
</gene>
<organism evidence="1">
    <name type="scientific">uncultured Rubrobacteraceae bacterium</name>
    <dbReference type="NCBI Taxonomy" id="349277"/>
    <lineage>
        <taxon>Bacteria</taxon>
        <taxon>Bacillati</taxon>
        <taxon>Actinomycetota</taxon>
        <taxon>Rubrobacteria</taxon>
        <taxon>Rubrobacterales</taxon>
        <taxon>Rubrobacteraceae</taxon>
        <taxon>environmental samples</taxon>
    </lineage>
</organism>
<proteinExistence type="predicted"/>
<name>A0A6J4QRW2_9ACTN</name>
<evidence type="ECO:0000313" key="1">
    <source>
        <dbReference type="EMBL" id="CAA9448714.1"/>
    </source>
</evidence>
<sequence length="100" mass="11922">MTNVIENERWRVADRAADFLLVDREVCRRAFHEEPEERIQEVVQWVLSGRDRPGHDPERMIERWAREQGFGVYNRNRRRSDLERVEGAVDRAIFGRDTAA</sequence>
<dbReference type="AlphaFoldDB" id="A0A6J4QRW2"/>
<reference evidence="1" key="1">
    <citation type="submission" date="2020-02" db="EMBL/GenBank/DDBJ databases">
        <authorList>
            <person name="Meier V. D."/>
        </authorList>
    </citation>
    <scope>NUCLEOTIDE SEQUENCE</scope>
    <source>
        <strain evidence="1">AVDCRST_MAG80</strain>
    </source>
</reference>
<dbReference type="EMBL" id="CADCVC010000176">
    <property type="protein sequence ID" value="CAA9448714.1"/>
    <property type="molecule type" value="Genomic_DNA"/>
</dbReference>
<protein>
    <submittedName>
        <fullName evidence="1">Uncharacterized protein</fullName>
    </submittedName>
</protein>
<accession>A0A6J4QRW2</accession>